<dbReference type="Proteomes" id="UP000043699">
    <property type="component" value="Unassembled WGS sequence"/>
</dbReference>
<name>A0A098ELL1_9BACL</name>
<dbReference type="STRING" id="1499687.BN1080_02123"/>
<sequence>MTVKDAETDQEFGYEIIRDYVLSEVLGQHEADILYWAGKSLARKFPLFAMEEAPDFFSQANFGQLSLEKAGKDETTYTLHPNKIENRCFKLEAGFLAEQKQKVGGFLTEAYEEVFPKKNFVRITLKTDLREKA</sequence>
<accession>A0A098ELL1</accession>
<dbReference type="InterPro" id="IPR019642">
    <property type="entry name" value="DUF2507"/>
</dbReference>
<organism evidence="1 2">
    <name type="scientific">Planococcus massiliensis</name>
    <dbReference type="NCBI Taxonomy" id="1499687"/>
    <lineage>
        <taxon>Bacteria</taxon>
        <taxon>Bacillati</taxon>
        <taxon>Bacillota</taxon>
        <taxon>Bacilli</taxon>
        <taxon>Bacillales</taxon>
        <taxon>Caryophanaceae</taxon>
        <taxon>Planococcus</taxon>
    </lineage>
</organism>
<evidence type="ECO:0000313" key="2">
    <source>
        <dbReference type="Proteomes" id="UP000043699"/>
    </source>
</evidence>
<gene>
    <name evidence="1" type="ORF">BN1080_02123</name>
</gene>
<protein>
    <recommendedName>
        <fullName evidence="3">DUF2507 domain-containing protein</fullName>
    </recommendedName>
</protein>
<dbReference type="Gene3D" id="3.30.1380.20">
    <property type="entry name" value="Trafficking protein particle complex subunit 3"/>
    <property type="match status" value="1"/>
</dbReference>
<evidence type="ECO:0000313" key="1">
    <source>
        <dbReference type="EMBL" id="CEG23178.1"/>
    </source>
</evidence>
<dbReference type="Pfam" id="PF10702">
    <property type="entry name" value="DUF2507"/>
    <property type="match status" value="1"/>
</dbReference>
<reference evidence="1 2" key="1">
    <citation type="submission" date="2014-09" db="EMBL/GenBank/DDBJ databases">
        <authorList>
            <person name="Urmite Genomes Urmite Genomes"/>
        </authorList>
    </citation>
    <scope>NUCLEOTIDE SEQUENCE [LARGE SCALE GENOMIC DNA]</scope>
    <source>
        <strain evidence="1 2">ES2</strain>
    </source>
</reference>
<dbReference type="EMBL" id="CCXS01000001">
    <property type="protein sequence ID" value="CEG23178.1"/>
    <property type="molecule type" value="Genomic_DNA"/>
</dbReference>
<dbReference type="SUPFAM" id="SSF111126">
    <property type="entry name" value="Ligand-binding domain in the NO signalling and Golgi transport"/>
    <property type="match status" value="1"/>
</dbReference>
<dbReference type="OrthoDB" id="2965348at2"/>
<proteinExistence type="predicted"/>
<evidence type="ECO:0008006" key="3">
    <source>
        <dbReference type="Google" id="ProtNLM"/>
    </source>
</evidence>
<dbReference type="InterPro" id="IPR024096">
    <property type="entry name" value="NO_sig/Golgi_transp_ligand-bd"/>
</dbReference>
<dbReference type="AlphaFoldDB" id="A0A098ELL1"/>
<dbReference type="RefSeq" id="WP_052651962.1">
    <property type="nucleotide sequence ID" value="NZ_CCXS01000001.1"/>
</dbReference>
<keyword evidence="2" id="KW-1185">Reference proteome</keyword>